<dbReference type="NCBIfam" id="TIGR00060">
    <property type="entry name" value="L18_bact"/>
    <property type="match status" value="1"/>
</dbReference>
<organism evidence="8 9">
    <name type="scientific">Candidatus Barnesiella excrementipullorum</name>
    <dbReference type="NCBI Taxonomy" id="2838479"/>
    <lineage>
        <taxon>Bacteria</taxon>
        <taxon>Pseudomonadati</taxon>
        <taxon>Bacteroidota</taxon>
        <taxon>Bacteroidia</taxon>
        <taxon>Bacteroidales</taxon>
        <taxon>Barnesiellaceae</taxon>
        <taxon>Barnesiella</taxon>
    </lineage>
</organism>
<dbReference type="CDD" id="cd00432">
    <property type="entry name" value="Ribosomal_L18_L5e"/>
    <property type="match status" value="1"/>
</dbReference>
<comment type="subunit">
    <text evidence="7">Part of the 50S ribosomal subunit; part of the 5S rRNA/L5/L18/L25 subcomplex. Contacts the 5S and 23S rRNAs.</text>
</comment>
<evidence type="ECO:0000313" key="9">
    <source>
        <dbReference type="Proteomes" id="UP000824246"/>
    </source>
</evidence>
<dbReference type="GO" id="GO:0008097">
    <property type="term" value="F:5S rRNA binding"/>
    <property type="evidence" value="ECO:0007669"/>
    <property type="project" value="TreeGrafter"/>
</dbReference>
<dbReference type="GO" id="GO:0006412">
    <property type="term" value="P:translation"/>
    <property type="evidence" value="ECO:0007669"/>
    <property type="project" value="UniProtKB-UniRule"/>
</dbReference>
<comment type="caution">
    <text evidence="8">The sequence shown here is derived from an EMBL/GenBank/DDBJ whole genome shotgun (WGS) entry which is preliminary data.</text>
</comment>
<dbReference type="GO" id="GO:0003735">
    <property type="term" value="F:structural constituent of ribosome"/>
    <property type="evidence" value="ECO:0007669"/>
    <property type="project" value="InterPro"/>
</dbReference>
<comment type="function">
    <text evidence="7">This is one of the proteins that bind and probably mediate the attachment of the 5S RNA into the large ribosomal subunit, where it forms part of the central protuberance.</text>
</comment>
<evidence type="ECO:0000256" key="5">
    <source>
        <dbReference type="ARBA" id="ARBA00023274"/>
    </source>
</evidence>
<evidence type="ECO:0000256" key="4">
    <source>
        <dbReference type="ARBA" id="ARBA00022980"/>
    </source>
</evidence>
<keyword evidence="2 7" id="KW-0699">rRNA-binding</keyword>
<gene>
    <name evidence="7 8" type="primary">rplR</name>
    <name evidence="8" type="ORF">H9982_06380</name>
</gene>
<dbReference type="InterPro" id="IPR057268">
    <property type="entry name" value="Ribosomal_L18"/>
</dbReference>
<dbReference type="AlphaFoldDB" id="A0A9D1VRY1"/>
<dbReference type="SUPFAM" id="SSF53137">
    <property type="entry name" value="Translational machinery components"/>
    <property type="match status" value="1"/>
</dbReference>
<dbReference type="InterPro" id="IPR005484">
    <property type="entry name" value="Ribosomal_uL18_bac/plant/anim"/>
</dbReference>
<reference evidence="8" key="2">
    <citation type="submission" date="2021-04" db="EMBL/GenBank/DDBJ databases">
        <authorList>
            <person name="Gilroy R."/>
        </authorList>
    </citation>
    <scope>NUCLEOTIDE SEQUENCE</scope>
    <source>
        <strain evidence="8">ChiHjej12B11-16260</strain>
    </source>
</reference>
<dbReference type="EMBL" id="DXFB01000162">
    <property type="protein sequence ID" value="HIX45831.1"/>
    <property type="molecule type" value="Genomic_DNA"/>
</dbReference>
<dbReference type="Proteomes" id="UP000824246">
    <property type="component" value="Unassembled WGS sequence"/>
</dbReference>
<proteinExistence type="inferred from homology"/>
<name>A0A9D1VRY1_9BACT</name>
<reference evidence="8" key="1">
    <citation type="journal article" date="2021" name="PeerJ">
        <title>Extensive microbial diversity within the chicken gut microbiome revealed by metagenomics and culture.</title>
        <authorList>
            <person name="Gilroy R."/>
            <person name="Ravi A."/>
            <person name="Getino M."/>
            <person name="Pursley I."/>
            <person name="Horton D.L."/>
            <person name="Alikhan N.F."/>
            <person name="Baker D."/>
            <person name="Gharbi K."/>
            <person name="Hall N."/>
            <person name="Watson M."/>
            <person name="Adriaenssens E.M."/>
            <person name="Foster-Nyarko E."/>
            <person name="Jarju S."/>
            <person name="Secka A."/>
            <person name="Antonio M."/>
            <person name="Oren A."/>
            <person name="Chaudhuri R.R."/>
            <person name="La Ragione R."/>
            <person name="Hildebrand F."/>
            <person name="Pallen M.J."/>
        </authorList>
    </citation>
    <scope>NUCLEOTIDE SEQUENCE</scope>
    <source>
        <strain evidence="8">ChiHjej12B11-16260</strain>
    </source>
</reference>
<evidence type="ECO:0000256" key="7">
    <source>
        <dbReference type="HAMAP-Rule" id="MF_01337"/>
    </source>
</evidence>
<evidence type="ECO:0000256" key="3">
    <source>
        <dbReference type="ARBA" id="ARBA00022884"/>
    </source>
</evidence>
<comment type="similarity">
    <text evidence="1 7">Belongs to the universal ribosomal protein uL18 family.</text>
</comment>
<accession>A0A9D1VRY1</accession>
<evidence type="ECO:0000256" key="6">
    <source>
        <dbReference type="ARBA" id="ARBA00035197"/>
    </source>
</evidence>
<evidence type="ECO:0000256" key="1">
    <source>
        <dbReference type="ARBA" id="ARBA00007116"/>
    </source>
</evidence>
<dbReference type="PANTHER" id="PTHR12899:SF3">
    <property type="entry name" value="LARGE RIBOSOMAL SUBUNIT PROTEIN UL18M"/>
    <property type="match status" value="1"/>
</dbReference>
<dbReference type="HAMAP" id="MF_01337_B">
    <property type="entry name" value="Ribosomal_uL18_B"/>
    <property type="match status" value="1"/>
</dbReference>
<dbReference type="PANTHER" id="PTHR12899">
    <property type="entry name" value="39S RIBOSOMAL PROTEIN L18, MITOCHONDRIAL"/>
    <property type="match status" value="1"/>
</dbReference>
<dbReference type="GO" id="GO:0022625">
    <property type="term" value="C:cytosolic large ribosomal subunit"/>
    <property type="evidence" value="ECO:0007669"/>
    <property type="project" value="TreeGrafter"/>
</dbReference>
<evidence type="ECO:0000256" key="2">
    <source>
        <dbReference type="ARBA" id="ARBA00022730"/>
    </source>
</evidence>
<dbReference type="Gene3D" id="3.30.420.100">
    <property type="match status" value="1"/>
</dbReference>
<protein>
    <recommendedName>
        <fullName evidence="6 7">Large ribosomal subunit protein uL18</fullName>
    </recommendedName>
</protein>
<sequence length="114" mass="12534">MTTKKIERRIKIKTRIRGIVSGTAQRPRMTVFRSNKQIYVQLVDDLEGKTLAAASSKGIEAGNKKEQAAKVGAEIAKKAQEAGITTVVFDRNGYLYHGRVKELADAARNGGLKF</sequence>
<evidence type="ECO:0000313" key="8">
    <source>
        <dbReference type="EMBL" id="HIX45831.1"/>
    </source>
</evidence>
<dbReference type="FunFam" id="3.30.420.100:FF:000003">
    <property type="entry name" value="50S ribosomal protein L18"/>
    <property type="match status" value="1"/>
</dbReference>
<dbReference type="InterPro" id="IPR004389">
    <property type="entry name" value="Ribosomal_uL18_bac-type"/>
</dbReference>
<dbReference type="Pfam" id="PF00861">
    <property type="entry name" value="Ribosomal_L18p"/>
    <property type="match status" value="1"/>
</dbReference>
<keyword evidence="4 7" id="KW-0689">Ribosomal protein</keyword>
<keyword evidence="5 7" id="KW-0687">Ribonucleoprotein</keyword>
<keyword evidence="3 7" id="KW-0694">RNA-binding</keyword>